<dbReference type="CDD" id="cd19511">
    <property type="entry name" value="RecA-like_CDC48_r2-like"/>
    <property type="match status" value="1"/>
</dbReference>
<dbReference type="GO" id="GO:0005524">
    <property type="term" value="F:ATP binding"/>
    <property type="evidence" value="ECO:0007669"/>
    <property type="project" value="UniProtKB-KW"/>
</dbReference>
<comment type="similarity">
    <text evidence="5">Belongs to the AAA ATPase family. AFG2 subfamily.</text>
</comment>
<dbReference type="SMART" id="SM00382">
    <property type="entry name" value="AAA"/>
    <property type="match status" value="2"/>
</dbReference>
<dbReference type="PANTHER" id="PTHR23077:SF27">
    <property type="entry name" value="ATPASE FAMILY GENE 2 PROTEIN HOMOLOG A"/>
    <property type="match status" value="1"/>
</dbReference>
<dbReference type="Pfam" id="PF00004">
    <property type="entry name" value="AAA"/>
    <property type="match status" value="2"/>
</dbReference>
<keyword evidence="4" id="KW-0067">ATP-binding</keyword>
<dbReference type="InterPro" id="IPR003960">
    <property type="entry name" value="ATPase_AAA_CS"/>
</dbReference>
<dbReference type="GO" id="GO:0016887">
    <property type="term" value="F:ATP hydrolysis activity"/>
    <property type="evidence" value="ECO:0007669"/>
    <property type="project" value="InterPro"/>
</dbReference>
<evidence type="ECO:0000259" key="6">
    <source>
        <dbReference type="SMART" id="SM00382"/>
    </source>
</evidence>
<dbReference type="Pfam" id="PF17862">
    <property type="entry name" value="AAA_lid_3"/>
    <property type="match status" value="1"/>
</dbReference>
<dbReference type="SUPFAM" id="SSF52540">
    <property type="entry name" value="P-loop containing nucleoside triphosphate hydrolases"/>
    <property type="match status" value="2"/>
</dbReference>
<evidence type="ECO:0000313" key="8">
    <source>
        <dbReference type="WBParaSite" id="SVE_0718500.1"/>
    </source>
</evidence>
<dbReference type="InterPro" id="IPR003593">
    <property type="entry name" value="AAA+_ATPase"/>
</dbReference>
<dbReference type="InterPro" id="IPR041569">
    <property type="entry name" value="AAA_lid_3"/>
</dbReference>
<keyword evidence="2" id="KW-0963">Cytoplasm</keyword>
<dbReference type="STRING" id="75913.A0A0K0FEA7"/>
<reference evidence="8" key="2">
    <citation type="submission" date="2015-08" db="UniProtKB">
        <authorList>
            <consortium name="WormBaseParasite"/>
        </authorList>
    </citation>
    <scope>IDENTIFICATION</scope>
</reference>
<dbReference type="InterPro" id="IPR003959">
    <property type="entry name" value="ATPase_AAA_core"/>
</dbReference>
<keyword evidence="3" id="KW-0547">Nucleotide-binding</keyword>
<dbReference type="Gene3D" id="1.10.8.60">
    <property type="match status" value="2"/>
</dbReference>
<protein>
    <submittedName>
        <fullName evidence="8">Transitional endoplasmic reticulum ATPase (inferred by orthology to a zebrafish protein)</fullName>
    </submittedName>
</protein>
<dbReference type="PROSITE" id="PS00674">
    <property type="entry name" value="AAA"/>
    <property type="match status" value="1"/>
</dbReference>
<dbReference type="AlphaFoldDB" id="A0A0K0FEA7"/>
<organism evidence="7 8">
    <name type="scientific">Strongyloides venezuelensis</name>
    <name type="common">Threadworm</name>
    <dbReference type="NCBI Taxonomy" id="75913"/>
    <lineage>
        <taxon>Eukaryota</taxon>
        <taxon>Metazoa</taxon>
        <taxon>Ecdysozoa</taxon>
        <taxon>Nematoda</taxon>
        <taxon>Chromadorea</taxon>
        <taxon>Rhabditida</taxon>
        <taxon>Tylenchina</taxon>
        <taxon>Panagrolaimomorpha</taxon>
        <taxon>Strongyloidoidea</taxon>
        <taxon>Strongyloididae</taxon>
        <taxon>Strongyloides</taxon>
    </lineage>
</organism>
<dbReference type="WBParaSite" id="SVE_0718500.1">
    <property type="protein sequence ID" value="SVE_0718500.1"/>
    <property type="gene ID" value="SVE_0718500"/>
</dbReference>
<evidence type="ECO:0000313" key="7">
    <source>
        <dbReference type="Proteomes" id="UP000035680"/>
    </source>
</evidence>
<evidence type="ECO:0000256" key="3">
    <source>
        <dbReference type="ARBA" id="ARBA00022741"/>
    </source>
</evidence>
<reference evidence="7" key="1">
    <citation type="submission" date="2014-07" db="EMBL/GenBank/DDBJ databases">
        <authorList>
            <person name="Martin A.A"/>
            <person name="De Silva N."/>
        </authorList>
    </citation>
    <scope>NUCLEOTIDE SEQUENCE</scope>
</reference>
<evidence type="ECO:0000256" key="4">
    <source>
        <dbReference type="ARBA" id="ARBA00022840"/>
    </source>
</evidence>
<feature type="domain" description="AAA+ ATPase" evidence="6">
    <location>
        <begin position="517"/>
        <end position="654"/>
    </location>
</feature>
<dbReference type="FunFam" id="3.40.50.300:FF:000567">
    <property type="entry name" value="ATPase, AAA family protein"/>
    <property type="match status" value="1"/>
</dbReference>
<evidence type="ECO:0000256" key="5">
    <source>
        <dbReference type="ARBA" id="ARBA00061477"/>
    </source>
</evidence>
<accession>A0A0K0FEA7</accession>
<sequence length="745" mass="84189">MSSKKKKITTECGKCGCIILVKDLEKHSIKCGGVSHETLPETPKKTSTNEDKEIPILKPNSYLHGYNISIAKKNEDLPPEFYGWYKKHVILMNKETMNFLGIFPRQAVSLLLLNGEYVIGYAWPWKEVPLLKISTPLLDDDTFVKVFVVNEIKKLDSIVFDVVSERKELFRTKAFSNYVHVYFSMAYLSPYSKVEVNYLGQKVSLQMRKNLIDSLNSVSFNDESCKITKVYTLDDKCLITIEGSVNEIADKELDDFEKTNERVGMNKLGGMVKAKNDIGNFILKPFLNGGNICSAIIHGITGTGKSSLLKILNDIMNHRSIYIKTPKELSTNFTLLSDKNSIVLIDNFDSWLQNDTDKSSHNLIAEYLDNNTQGGIIICIRDIDSLDLHIRRRFSLEIEMPVPTLDERKDIMNILLNSKEKEFVDVDEFAHQTHGFTGSDLKTVCEMSRQNDSTTNEEFLSFVKRVRPTGIRQFIFEVPNVSWNDIGGNEELKEEIKQAVIWPQKHAEAFTRFGVDPPSGILLYGPPGCSKTLIARALASQSKLNFLSVKGPELFSKYVGESEKAVRDLFHRARQVAPTILFFDEIDAVGGKRGVDKSSPVGDRVLAQLLTELDGLEKKSRVIVLAATNRPDTIDSALLRPGRLDRSIYVPLPDFNTREQIIKLRLKRMQLGEDVDIHNLSKLTDGYSGAEIVAFCQVAALKAMRENLNSGVVEQKHFDASLKEVIPRTDKDLLRCYESFLKGDY</sequence>
<feature type="domain" description="AAA+ ATPase" evidence="6">
    <location>
        <begin position="291"/>
        <end position="404"/>
    </location>
</feature>
<dbReference type="FunFam" id="1.10.8.60:FF:000178">
    <property type="entry name" value="CDC48/VCP homolog, AAA superfamily"/>
    <property type="match status" value="1"/>
</dbReference>
<keyword evidence="7" id="KW-1185">Reference proteome</keyword>
<dbReference type="InterPro" id="IPR050168">
    <property type="entry name" value="AAA_ATPase_domain"/>
</dbReference>
<evidence type="ECO:0000256" key="2">
    <source>
        <dbReference type="ARBA" id="ARBA00022490"/>
    </source>
</evidence>
<dbReference type="Gene3D" id="3.40.50.300">
    <property type="entry name" value="P-loop containing nucleotide triphosphate hydrolases"/>
    <property type="match status" value="2"/>
</dbReference>
<name>A0A0K0FEA7_STRVS</name>
<comment type="subcellular location">
    <subcellularLocation>
        <location evidence="1">Cytoplasm</location>
    </subcellularLocation>
</comment>
<dbReference type="PANTHER" id="PTHR23077">
    <property type="entry name" value="AAA-FAMILY ATPASE"/>
    <property type="match status" value="1"/>
</dbReference>
<proteinExistence type="inferred from homology"/>
<evidence type="ECO:0000256" key="1">
    <source>
        <dbReference type="ARBA" id="ARBA00004496"/>
    </source>
</evidence>
<dbReference type="InterPro" id="IPR027417">
    <property type="entry name" value="P-loop_NTPase"/>
</dbReference>
<dbReference type="Proteomes" id="UP000035680">
    <property type="component" value="Unassembled WGS sequence"/>
</dbReference>
<dbReference type="GO" id="GO:0005737">
    <property type="term" value="C:cytoplasm"/>
    <property type="evidence" value="ECO:0007669"/>
    <property type="project" value="UniProtKB-SubCell"/>
</dbReference>